<dbReference type="Pfam" id="PF09107">
    <property type="entry name" value="WHD_3rd_SelB"/>
    <property type="match status" value="1"/>
</dbReference>
<keyword evidence="2" id="KW-0963">Cytoplasm</keyword>
<evidence type="ECO:0000256" key="2">
    <source>
        <dbReference type="ARBA" id="ARBA00022490"/>
    </source>
</evidence>
<feature type="domain" description="Tr-type G" evidence="5">
    <location>
        <begin position="1"/>
        <end position="169"/>
    </location>
</feature>
<comment type="caution">
    <text evidence="6">The sequence shown here is derived from an EMBL/GenBank/DDBJ whole genome shotgun (WGS) entry which is preliminary data.</text>
</comment>
<evidence type="ECO:0000313" key="6">
    <source>
        <dbReference type="EMBL" id="MBL1096677.1"/>
    </source>
</evidence>
<dbReference type="InterPro" id="IPR000795">
    <property type="entry name" value="T_Tr_GTP-bd_dom"/>
</dbReference>
<dbReference type="InterPro" id="IPR009000">
    <property type="entry name" value="Transl_B-barrel_sf"/>
</dbReference>
<gene>
    <name evidence="6" type="primary">selB</name>
    <name evidence="6" type="ORF">JK363_08375</name>
</gene>
<name>A0ABS1N9B6_9ACTN</name>
<dbReference type="InterPro" id="IPR015191">
    <property type="entry name" value="SelB_WHD4"/>
</dbReference>
<dbReference type="EMBL" id="JAERRF010000004">
    <property type="protein sequence ID" value="MBL1096677.1"/>
    <property type="molecule type" value="Genomic_DNA"/>
</dbReference>
<evidence type="ECO:0000256" key="4">
    <source>
        <dbReference type="ARBA" id="ARBA00023134"/>
    </source>
</evidence>
<dbReference type="Proteomes" id="UP000634229">
    <property type="component" value="Unassembled WGS sequence"/>
</dbReference>
<evidence type="ECO:0000259" key="5">
    <source>
        <dbReference type="PROSITE" id="PS51722"/>
    </source>
</evidence>
<dbReference type="Pfam" id="PF25461">
    <property type="entry name" value="Beta-barrel_SelB"/>
    <property type="match status" value="1"/>
</dbReference>
<dbReference type="Gene3D" id="1.10.10.10">
    <property type="entry name" value="Winged helix-like DNA-binding domain superfamily/Winged helix DNA-binding domain"/>
    <property type="match status" value="1"/>
</dbReference>
<organism evidence="6 7">
    <name type="scientific">Streptomyces coffeae</name>
    <dbReference type="NCBI Taxonomy" id="621382"/>
    <lineage>
        <taxon>Bacteria</taxon>
        <taxon>Bacillati</taxon>
        <taxon>Actinomycetota</taxon>
        <taxon>Actinomycetes</taxon>
        <taxon>Kitasatosporales</taxon>
        <taxon>Streptomycetaceae</taxon>
        <taxon>Streptomyces</taxon>
    </lineage>
</organism>
<keyword evidence="4" id="KW-0342">GTP-binding</keyword>
<dbReference type="InterPro" id="IPR057335">
    <property type="entry name" value="Beta-barrel_SelB"/>
</dbReference>
<protein>
    <submittedName>
        <fullName evidence="6">Selenocysteine-specific translation elongation factor</fullName>
    </submittedName>
</protein>
<sequence>MIVAATAGHVDHGKTSLIHALTGRDPDRLAEERRRGLTLDLGFAWCDLPSGRRAAFVDVPGHERYLHTMLAGLGPVRTALLVVAADQGWSAQSAEHADALAAFAVPEILLVITRCDLADPEPAAATARRELLARGLRTAAPVAVSAHTGQGLDALRTALDQLTPDRSPRPGPVRLWADRAFTVSGTGTVVTGTLLGGTLRVGDRVELCASGVPGTAATVRGLQVCERDVSSASGPTRLAVNLRRVPVDAVPRGTALLTPDAWVSSTLVDLRLHTHDADPAPLPGEVMCHLGTARRPARLRRLSDDLAQLRLSAPLPLHVGDRLVLRDPGTRRLLGATVLDPMAERITGRGAAGRRRAALASATGRPHLAAELARRGLVRTADLRRLGVPVPATRAEHAWLIDPEHHRHLTERLLHLVRTHQERSPTAPELTRDRIRDALGLPDTRLIDLIIPPELRERQGRIGMADTALPDALRPAADVAQRELASARWRAPTAQRWRELGVGPAQLQALTRHGVLVRLAPDVYLTPSAVVEAAAVLESLRAPFPVSHARTALSAPRRVVVPLLEHLDRQGITEKVTDDGHRRLR</sequence>
<keyword evidence="7" id="KW-1185">Reference proteome</keyword>
<dbReference type="NCBIfam" id="TIGR00475">
    <property type="entry name" value="selB"/>
    <property type="match status" value="1"/>
</dbReference>
<dbReference type="GO" id="GO:0003746">
    <property type="term" value="F:translation elongation factor activity"/>
    <property type="evidence" value="ECO:0007669"/>
    <property type="project" value="UniProtKB-KW"/>
</dbReference>
<dbReference type="InterPro" id="IPR027417">
    <property type="entry name" value="P-loop_NTPase"/>
</dbReference>
<dbReference type="SUPFAM" id="SSF50447">
    <property type="entry name" value="Translation proteins"/>
    <property type="match status" value="1"/>
</dbReference>
<dbReference type="InterPro" id="IPR004535">
    <property type="entry name" value="Transl_elong_SelB"/>
</dbReference>
<dbReference type="RefSeq" id="WP_201873337.1">
    <property type="nucleotide sequence ID" value="NZ_JAERRF010000004.1"/>
</dbReference>
<proteinExistence type="predicted"/>
<dbReference type="PROSITE" id="PS51722">
    <property type="entry name" value="G_TR_2"/>
    <property type="match status" value="1"/>
</dbReference>
<dbReference type="Pfam" id="PF00009">
    <property type="entry name" value="GTP_EFTU"/>
    <property type="match status" value="1"/>
</dbReference>
<dbReference type="Gene3D" id="3.40.50.300">
    <property type="entry name" value="P-loop containing nucleotide triphosphate hydrolases"/>
    <property type="match status" value="1"/>
</dbReference>
<dbReference type="PANTHER" id="PTHR43721:SF22">
    <property type="entry name" value="ELONGATION FACTOR TU, MITOCHONDRIAL"/>
    <property type="match status" value="1"/>
</dbReference>
<dbReference type="SUPFAM" id="SSF52540">
    <property type="entry name" value="P-loop containing nucleoside triphosphate hydrolases"/>
    <property type="match status" value="1"/>
</dbReference>
<reference evidence="6 7" key="1">
    <citation type="submission" date="2021-01" db="EMBL/GenBank/DDBJ databases">
        <title>WGS of actinomycetes isolated from Thailand.</title>
        <authorList>
            <person name="Thawai C."/>
        </authorList>
    </citation>
    <scope>NUCLEOTIDE SEQUENCE [LARGE SCALE GENOMIC DNA]</scope>
    <source>
        <strain evidence="6 7">CA1R205</strain>
    </source>
</reference>
<keyword evidence="3" id="KW-0648">Protein biosynthesis</keyword>
<dbReference type="InterPro" id="IPR050055">
    <property type="entry name" value="EF-Tu_GTPase"/>
</dbReference>
<keyword evidence="6" id="KW-0251">Elongation factor</keyword>
<keyword evidence="4" id="KW-0547">Nucleotide-binding</keyword>
<evidence type="ECO:0000256" key="3">
    <source>
        <dbReference type="ARBA" id="ARBA00022917"/>
    </source>
</evidence>
<comment type="subcellular location">
    <subcellularLocation>
        <location evidence="1">Cytoplasm</location>
    </subcellularLocation>
</comment>
<dbReference type="InterPro" id="IPR036388">
    <property type="entry name" value="WH-like_DNA-bd_sf"/>
</dbReference>
<evidence type="ECO:0000313" key="7">
    <source>
        <dbReference type="Proteomes" id="UP000634229"/>
    </source>
</evidence>
<accession>A0ABS1N9B6</accession>
<dbReference type="PANTHER" id="PTHR43721">
    <property type="entry name" value="ELONGATION FACTOR TU-RELATED"/>
    <property type="match status" value="1"/>
</dbReference>
<evidence type="ECO:0000256" key="1">
    <source>
        <dbReference type="ARBA" id="ARBA00004496"/>
    </source>
</evidence>
<dbReference type="CDD" id="cd04171">
    <property type="entry name" value="SelB"/>
    <property type="match status" value="1"/>
</dbReference>
<dbReference type="Gene3D" id="2.40.30.10">
    <property type="entry name" value="Translation factors"/>
    <property type="match status" value="1"/>
</dbReference>